<dbReference type="AlphaFoldDB" id="A0A1D1VED4"/>
<protein>
    <submittedName>
        <fullName evidence="1">Uncharacterized protein</fullName>
    </submittedName>
</protein>
<proteinExistence type="predicted"/>
<sequence length="101" mass="11156">MDQKTDFILHCQHPLTKTHQLTADRDNCAFATLLPSLFSSGKPNVADDAAETVFRASPKEEVMTRNVSSSFLQAVSSFRRAEFLQISLSALDVALMIRATP</sequence>
<dbReference type="EMBL" id="BDGG01000004">
    <property type="protein sequence ID" value="GAU98107.1"/>
    <property type="molecule type" value="Genomic_DNA"/>
</dbReference>
<dbReference type="Proteomes" id="UP000186922">
    <property type="component" value="Unassembled WGS sequence"/>
</dbReference>
<keyword evidence="2" id="KW-1185">Reference proteome</keyword>
<evidence type="ECO:0000313" key="2">
    <source>
        <dbReference type="Proteomes" id="UP000186922"/>
    </source>
</evidence>
<name>A0A1D1VED4_RAMVA</name>
<gene>
    <name evidence="1" type="primary">RvY_09293-1</name>
    <name evidence="1" type="synonym">RvY_09293.1</name>
    <name evidence="1" type="ORF">RvY_09293</name>
</gene>
<reference evidence="1 2" key="1">
    <citation type="journal article" date="2016" name="Nat. Commun.">
        <title>Extremotolerant tardigrade genome and improved radiotolerance of human cultured cells by tardigrade-unique protein.</title>
        <authorList>
            <person name="Hashimoto T."/>
            <person name="Horikawa D.D."/>
            <person name="Saito Y."/>
            <person name="Kuwahara H."/>
            <person name="Kozuka-Hata H."/>
            <person name="Shin-I T."/>
            <person name="Minakuchi Y."/>
            <person name="Ohishi K."/>
            <person name="Motoyama A."/>
            <person name="Aizu T."/>
            <person name="Enomoto A."/>
            <person name="Kondo K."/>
            <person name="Tanaka S."/>
            <person name="Hara Y."/>
            <person name="Koshikawa S."/>
            <person name="Sagara H."/>
            <person name="Miura T."/>
            <person name="Yokobori S."/>
            <person name="Miyagawa K."/>
            <person name="Suzuki Y."/>
            <person name="Kubo T."/>
            <person name="Oyama M."/>
            <person name="Kohara Y."/>
            <person name="Fujiyama A."/>
            <person name="Arakawa K."/>
            <person name="Katayama T."/>
            <person name="Toyoda A."/>
            <person name="Kunieda T."/>
        </authorList>
    </citation>
    <scope>NUCLEOTIDE SEQUENCE [LARGE SCALE GENOMIC DNA]</scope>
    <source>
        <strain evidence="1 2">YOKOZUNA-1</strain>
    </source>
</reference>
<accession>A0A1D1VED4</accession>
<evidence type="ECO:0000313" key="1">
    <source>
        <dbReference type="EMBL" id="GAU98107.1"/>
    </source>
</evidence>
<organism evidence="1 2">
    <name type="scientific">Ramazzottius varieornatus</name>
    <name type="common">Water bear</name>
    <name type="synonym">Tardigrade</name>
    <dbReference type="NCBI Taxonomy" id="947166"/>
    <lineage>
        <taxon>Eukaryota</taxon>
        <taxon>Metazoa</taxon>
        <taxon>Ecdysozoa</taxon>
        <taxon>Tardigrada</taxon>
        <taxon>Eutardigrada</taxon>
        <taxon>Parachela</taxon>
        <taxon>Hypsibioidea</taxon>
        <taxon>Ramazzottiidae</taxon>
        <taxon>Ramazzottius</taxon>
    </lineage>
</organism>
<comment type="caution">
    <text evidence="1">The sequence shown here is derived from an EMBL/GenBank/DDBJ whole genome shotgun (WGS) entry which is preliminary data.</text>
</comment>